<dbReference type="AlphaFoldDB" id="A0A6A3YYD3"/>
<evidence type="ECO:0000313" key="2">
    <source>
        <dbReference type="Proteomes" id="UP000440367"/>
    </source>
</evidence>
<dbReference type="Proteomes" id="UP000440367">
    <property type="component" value="Unassembled WGS sequence"/>
</dbReference>
<sequence>MKTKRLFQVSVDVHLSFAPWFRDAAHHVRALSWRAVLNMQWLVGARRSKRLRNRSLHSPRLERVPAP</sequence>
<reference evidence="1 2" key="1">
    <citation type="submission" date="2018-08" db="EMBL/GenBank/DDBJ databases">
        <title>Genomic investigation of the strawberry pathogen Phytophthora fragariae indicates pathogenicity is determined by transcriptional variation in three key races.</title>
        <authorList>
            <person name="Adams T.M."/>
            <person name="Armitage A.D."/>
            <person name="Sobczyk M.K."/>
            <person name="Bates H.J."/>
            <person name="Dunwell J.M."/>
            <person name="Nellist C.F."/>
            <person name="Harrison R.J."/>
        </authorList>
    </citation>
    <scope>NUCLEOTIDE SEQUENCE [LARGE SCALE GENOMIC DNA]</scope>
    <source>
        <strain evidence="1 2">BC-1</strain>
    </source>
</reference>
<organism evidence="1 2">
    <name type="scientific">Phytophthora fragariae</name>
    <dbReference type="NCBI Taxonomy" id="53985"/>
    <lineage>
        <taxon>Eukaryota</taxon>
        <taxon>Sar</taxon>
        <taxon>Stramenopiles</taxon>
        <taxon>Oomycota</taxon>
        <taxon>Peronosporomycetes</taxon>
        <taxon>Peronosporales</taxon>
        <taxon>Peronosporaceae</taxon>
        <taxon>Phytophthora</taxon>
    </lineage>
</organism>
<name>A0A6A3YYD3_9STRA</name>
<dbReference type="EMBL" id="QXGD01000728">
    <property type="protein sequence ID" value="KAE9226963.1"/>
    <property type="molecule type" value="Genomic_DNA"/>
</dbReference>
<gene>
    <name evidence="1" type="ORF">PF002_g13954</name>
</gene>
<accession>A0A6A3YYD3</accession>
<evidence type="ECO:0000313" key="1">
    <source>
        <dbReference type="EMBL" id="KAE9226963.1"/>
    </source>
</evidence>
<proteinExistence type="predicted"/>
<protein>
    <submittedName>
        <fullName evidence="1">Uncharacterized protein</fullName>
    </submittedName>
</protein>
<comment type="caution">
    <text evidence="1">The sequence shown here is derived from an EMBL/GenBank/DDBJ whole genome shotgun (WGS) entry which is preliminary data.</text>
</comment>